<gene>
    <name evidence="2" type="ORF">CLV25_10524</name>
</gene>
<evidence type="ECO:0000313" key="3">
    <source>
        <dbReference type="Proteomes" id="UP000294830"/>
    </source>
</evidence>
<dbReference type="EMBL" id="SLWB01000005">
    <property type="protein sequence ID" value="TCN68823.1"/>
    <property type="molecule type" value="Genomic_DNA"/>
</dbReference>
<dbReference type="AlphaFoldDB" id="A0A4R2EJF9"/>
<feature type="signal peptide" evidence="1">
    <location>
        <begin position="1"/>
        <end position="19"/>
    </location>
</feature>
<organism evidence="2 3">
    <name type="scientific">Acetobacteroides hydrogenigenes</name>
    <dbReference type="NCBI Taxonomy" id="979970"/>
    <lineage>
        <taxon>Bacteria</taxon>
        <taxon>Pseudomonadati</taxon>
        <taxon>Bacteroidota</taxon>
        <taxon>Bacteroidia</taxon>
        <taxon>Bacteroidales</taxon>
        <taxon>Rikenellaceae</taxon>
        <taxon>Acetobacteroides</taxon>
    </lineage>
</organism>
<dbReference type="RefSeq" id="WP_131838848.1">
    <property type="nucleotide sequence ID" value="NZ_SLWB01000005.1"/>
</dbReference>
<name>A0A4R2EJF9_9BACT</name>
<evidence type="ECO:0000313" key="2">
    <source>
        <dbReference type="EMBL" id="TCN68823.1"/>
    </source>
</evidence>
<sequence>MKKIAILAMSLLIAGAVFAQTPQAPVKKEAVKTEKKCCDKKNDKKECTGDHKDCKKACNEKKGEKKACCAEKKAEKKACCAEKKAEKKS</sequence>
<protein>
    <submittedName>
        <fullName evidence="2">Uncharacterized protein</fullName>
    </submittedName>
</protein>
<evidence type="ECO:0000256" key="1">
    <source>
        <dbReference type="SAM" id="SignalP"/>
    </source>
</evidence>
<reference evidence="2 3" key="1">
    <citation type="submission" date="2019-03" db="EMBL/GenBank/DDBJ databases">
        <title>Genomic Encyclopedia of Archaeal and Bacterial Type Strains, Phase II (KMG-II): from individual species to whole genera.</title>
        <authorList>
            <person name="Goeker M."/>
        </authorList>
    </citation>
    <scope>NUCLEOTIDE SEQUENCE [LARGE SCALE GENOMIC DNA]</scope>
    <source>
        <strain evidence="2 3">RL-C</strain>
    </source>
</reference>
<comment type="caution">
    <text evidence="2">The sequence shown here is derived from an EMBL/GenBank/DDBJ whole genome shotgun (WGS) entry which is preliminary data.</text>
</comment>
<dbReference type="Proteomes" id="UP000294830">
    <property type="component" value="Unassembled WGS sequence"/>
</dbReference>
<keyword evidence="1" id="KW-0732">Signal</keyword>
<proteinExistence type="predicted"/>
<keyword evidence="3" id="KW-1185">Reference proteome</keyword>
<accession>A0A4R2EJF9</accession>
<feature type="chain" id="PRO_5020619201" evidence="1">
    <location>
        <begin position="20"/>
        <end position="89"/>
    </location>
</feature>